<dbReference type="Proteomes" id="UP000324800">
    <property type="component" value="Unassembled WGS sequence"/>
</dbReference>
<proteinExistence type="predicted"/>
<dbReference type="AlphaFoldDB" id="A0A5J4WMK6"/>
<organism evidence="1 2">
    <name type="scientific">Streblomastix strix</name>
    <dbReference type="NCBI Taxonomy" id="222440"/>
    <lineage>
        <taxon>Eukaryota</taxon>
        <taxon>Metamonada</taxon>
        <taxon>Preaxostyla</taxon>
        <taxon>Oxymonadida</taxon>
        <taxon>Streblomastigidae</taxon>
        <taxon>Streblomastix</taxon>
    </lineage>
</organism>
<sequence length="226" mass="25604">MKQHLEIPMIQYVMQEQQMDDLNRINAITEISIDGNTLTPAKNVTFLIIEFEQSITGMRTLTVGINQTFTCSQNFLGWGDFEVKNYCGDCQARNAIELDDFGSIQLMHTVSGNELYFLMSEGSFLNILDKVWKHVNFSERAINVNAIVVEKKSQLFIDFKTKQSNVLNRDELVSIKIYVSPNALNDRDAAESFNLKVQSLTKTISLTISDVARFVDMNILVSGSEL</sequence>
<protein>
    <submittedName>
        <fullName evidence="1">Uncharacterized protein</fullName>
    </submittedName>
</protein>
<name>A0A5J4WMK6_9EUKA</name>
<gene>
    <name evidence="1" type="ORF">EZS28_008457</name>
</gene>
<comment type="caution">
    <text evidence="1">The sequence shown here is derived from an EMBL/GenBank/DDBJ whole genome shotgun (WGS) entry which is preliminary data.</text>
</comment>
<evidence type="ECO:0000313" key="1">
    <source>
        <dbReference type="EMBL" id="KAA6396018.1"/>
    </source>
</evidence>
<reference evidence="1 2" key="1">
    <citation type="submission" date="2019-03" db="EMBL/GenBank/DDBJ databases">
        <title>Single cell metagenomics reveals metabolic interactions within the superorganism composed of flagellate Streblomastix strix and complex community of Bacteroidetes bacteria on its surface.</title>
        <authorList>
            <person name="Treitli S.C."/>
            <person name="Kolisko M."/>
            <person name="Husnik F."/>
            <person name="Keeling P."/>
            <person name="Hampl V."/>
        </authorList>
    </citation>
    <scope>NUCLEOTIDE SEQUENCE [LARGE SCALE GENOMIC DNA]</scope>
    <source>
        <strain evidence="1">ST1C</strain>
    </source>
</reference>
<dbReference type="EMBL" id="SNRW01001537">
    <property type="protein sequence ID" value="KAA6396018.1"/>
    <property type="molecule type" value="Genomic_DNA"/>
</dbReference>
<evidence type="ECO:0000313" key="2">
    <source>
        <dbReference type="Proteomes" id="UP000324800"/>
    </source>
</evidence>
<accession>A0A5J4WMK6</accession>